<dbReference type="PRINTS" id="PR00069">
    <property type="entry name" value="ALDKETRDTASE"/>
</dbReference>
<evidence type="ECO:0000259" key="1">
    <source>
        <dbReference type="Pfam" id="PF00248"/>
    </source>
</evidence>
<name>A0A3P7KZ98_STRVU</name>
<dbReference type="AlphaFoldDB" id="A0A3P7KZ98"/>
<proteinExistence type="predicted"/>
<feature type="domain" description="NADP-dependent oxidoreductase" evidence="1">
    <location>
        <begin position="44"/>
        <end position="91"/>
    </location>
</feature>
<dbReference type="InterPro" id="IPR036812">
    <property type="entry name" value="NAD(P)_OxRdtase_dom_sf"/>
</dbReference>
<evidence type="ECO:0000313" key="3">
    <source>
        <dbReference type="Proteomes" id="UP000270094"/>
    </source>
</evidence>
<dbReference type="Gene3D" id="3.20.20.100">
    <property type="entry name" value="NADP-dependent oxidoreductase domain"/>
    <property type="match status" value="1"/>
</dbReference>
<feature type="domain" description="NADP-dependent oxidoreductase" evidence="1">
    <location>
        <begin position="93"/>
        <end position="159"/>
    </location>
</feature>
<dbReference type="SUPFAM" id="SSF51430">
    <property type="entry name" value="NAD(P)-linked oxidoreductase"/>
    <property type="match status" value="1"/>
</dbReference>
<accession>A0A3P7KZ98</accession>
<evidence type="ECO:0000313" key="2">
    <source>
        <dbReference type="EMBL" id="VDM72512.1"/>
    </source>
</evidence>
<sequence>MFLSTYYAALDQIITEHQKITSFSPEMAAPMVKLSSGYEMPMVGLGTWQIKPDKVGEAVESALKDGYKHIDCAWMYKNQEDIGKTLKKIFSSGLKEHVKDILKQLQLDYIDLMLIHWPMGYAEGEDPIPKKEGTDEIKFSDEDYLTTWKVLEEFVKEGK</sequence>
<dbReference type="InterPro" id="IPR020471">
    <property type="entry name" value="AKR"/>
</dbReference>
<keyword evidence="3" id="KW-1185">Reference proteome</keyword>
<dbReference type="InterPro" id="IPR023210">
    <property type="entry name" value="NADP_OxRdtase_dom"/>
</dbReference>
<protein>
    <recommendedName>
        <fullName evidence="1">NADP-dependent oxidoreductase domain-containing protein</fullName>
    </recommendedName>
</protein>
<dbReference type="EMBL" id="UYYB01025710">
    <property type="protein sequence ID" value="VDM72512.1"/>
    <property type="molecule type" value="Genomic_DNA"/>
</dbReference>
<dbReference type="Pfam" id="PF00248">
    <property type="entry name" value="Aldo_ket_red"/>
    <property type="match status" value="2"/>
</dbReference>
<gene>
    <name evidence="2" type="ORF">SVUK_LOCUS7510</name>
</gene>
<organism evidence="2 3">
    <name type="scientific">Strongylus vulgaris</name>
    <name type="common">Blood worm</name>
    <dbReference type="NCBI Taxonomy" id="40348"/>
    <lineage>
        <taxon>Eukaryota</taxon>
        <taxon>Metazoa</taxon>
        <taxon>Ecdysozoa</taxon>
        <taxon>Nematoda</taxon>
        <taxon>Chromadorea</taxon>
        <taxon>Rhabditida</taxon>
        <taxon>Rhabditina</taxon>
        <taxon>Rhabditomorpha</taxon>
        <taxon>Strongyloidea</taxon>
        <taxon>Strongylidae</taxon>
        <taxon>Strongylus</taxon>
    </lineage>
</organism>
<dbReference type="GO" id="GO:0016491">
    <property type="term" value="F:oxidoreductase activity"/>
    <property type="evidence" value="ECO:0007669"/>
    <property type="project" value="InterPro"/>
</dbReference>
<dbReference type="OrthoDB" id="416253at2759"/>
<dbReference type="PANTHER" id="PTHR11732">
    <property type="entry name" value="ALDO/KETO REDUCTASE"/>
    <property type="match status" value="1"/>
</dbReference>
<dbReference type="Proteomes" id="UP000270094">
    <property type="component" value="Unassembled WGS sequence"/>
</dbReference>
<feature type="non-terminal residue" evidence="2">
    <location>
        <position position="159"/>
    </location>
</feature>
<reference evidence="2 3" key="1">
    <citation type="submission" date="2018-11" db="EMBL/GenBank/DDBJ databases">
        <authorList>
            <consortium name="Pathogen Informatics"/>
        </authorList>
    </citation>
    <scope>NUCLEOTIDE SEQUENCE [LARGE SCALE GENOMIC DNA]</scope>
</reference>